<gene>
    <name evidence="2" type="ORF">KSB_45770</name>
</gene>
<sequence>MFEGLRKPEDLVVIVVTLLAYGCPPQAIVHAYDLDERTVGRWQQRAGAHCQRVHQDQVVQAKLDLQHVQADEIRAKGSTIIPWMAMALMVSTHLWLGGVVSLTRDRHLSDQLLQMVKACARLLRPLLILTDGWSAYPGSIRRAFRKKHLLLLVVGVIGSRPGLRCSSEP</sequence>
<evidence type="ECO:0000313" key="3">
    <source>
        <dbReference type="Proteomes" id="UP000654345"/>
    </source>
</evidence>
<organism evidence="2 3">
    <name type="scientific">Ktedonobacter robiniae</name>
    <dbReference type="NCBI Taxonomy" id="2778365"/>
    <lineage>
        <taxon>Bacteria</taxon>
        <taxon>Bacillati</taxon>
        <taxon>Chloroflexota</taxon>
        <taxon>Ktedonobacteria</taxon>
        <taxon>Ktedonobacterales</taxon>
        <taxon>Ktedonobacteraceae</taxon>
        <taxon>Ktedonobacter</taxon>
    </lineage>
</organism>
<keyword evidence="1" id="KW-0472">Membrane</keyword>
<keyword evidence="3" id="KW-1185">Reference proteome</keyword>
<proteinExistence type="predicted"/>
<keyword evidence="1" id="KW-0812">Transmembrane</keyword>
<evidence type="ECO:0000313" key="2">
    <source>
        <dbReference type="EMBL" id="GHO56102.1"/>
    </source>
</evidence>
<keyword evidence="1" id="KW-1133">Transmembrane helix</keyword>
<dbReference type="PROSITE" id="PS51257">
    <property type="entry name" value="PROKAR_LIPOPROTEIN"/>
    <property type="match status" value="1"/>
</dbReference>
<accession>A0ABQ3UU37</accession>
<name>A0ABQ3UU37_9CHLR</name>
<dbReference type="EMBL" id="BNJG01000002">
    <property type="protein sequence ID" value="GHO56102.1"/>
    <property type="molecule type" value="Genomic_DNA"/>
</dbReference>
<protein>
    <submittedName>
        <fullName evidence="2">Uncharacterized protein</fullName>
    </submittedName>
</protein>
<evidence type="ECO:0000256" key="1">
    <source>
        <dbReference type="SAM" id="Phobius"/>
    </source>
</evidence>
<dbReference type="Proteomes" id="UP000654345">
    <property type="component" value="Unassembled WGS sequence"/>
</dbReference>
<comment type="caution">
    <text evidence="2">The sequence shown here is derived from an EMBL/GenBank/DDBJ whole genome shotgun (WGS) entry which is preliminary data.</text>
</comment>
<feature type="transmembrane region" description="Helical" evidence="1">
    <location>
        <begin position="80"/>
        <end position="102"/>
    </location>
</feature>
<reference evidence="2 3" key="1">
    <citation type="journal article" date="2021" name="Int. J. Syst. Evol. Microbiol.">
        <title>Reticulibacter mediterranei gen. nov., sp. nov., within the new family Reticulibacteraceae fam. nov., and Ktedonospora formicarum gen. nov., sp. nov., Ktedonobacter robiniae sp. nov., Dictyobacter formicarum sp. nov. and Dictyobacter arantiisoli sp. nov., belonging to the class Ktedonobacteria.</title>
        <authorList>
            <person name="Yabe S."/>
            <person name="Zheng Y."/>
            <person name="Wang C.M."/>
            <person name="Sakai Y."/>
            <person name="Abe K."/>
            <person name="Yokota A."/>
            <person name="Donadio S."/>
            <person name="Cavaletti L."/>
            <person name="Monciardini P."/>
        </authorList>
    </citation>
    <scope>NUCLEOTIDE SEQUENCE [LARGE SCALE GENOMIC DNA]</scope>
    <source>
        <strain evidence="2 3">SOSP1-30</strain>
    </source>
</reference>
<dbReference type="RefSeq" id="WP_236038286.1">
    <property type="nucleotide sequence ID" value="NZ_BNJG01000002.1"/>
</dbReference>